<evidence type="ECO:0008006" key="4">
    <source>
        <dbReference type="Google" id="ProtNLM"/>
    </source>
</evidence>
<evidence type="ECO:0000313" key="2">
    <source>
        <dbReference type="EMBL" id="KAJ6416088.1"/>
    </source>
</evidence>
<dbReference type="EMBL" id="JAPFFJ010000012">
    <property type="protein sequence ID" value="KAJ6416088.1"/>
    <property type="molecule type" value="Genomic_DNA"/>
</dbReference>
<evidence type="ECO:0000256" key="1">
    <source>
        <dbReference type="SAM" id="MobiDB-lite"/>
    </source>
</evidence>
<comment type="caution">
    <text evidence="2">The sequence shown here is derived from an EMBL/GenBank/DDBJ whole genome shotgun (WGS) entry which is preliminary data.</text>
</comment>
<feature type="region of interest" description="Disordered" evidence="1">
    <location>
        <begin position="210"/>
        <end position="245"/>
    </location>
</feature>
<protein>
    <recommendedName>
        <fullName evidence="4">Reverse transcriptase domain-containing protein</fullName>
    </recommendedName>
</protein>
<feature type="compositionally biased region" description="Low complexity" evidence="1">
    <location>
        <begin position="224"/>
        <end position="245"/>
    </location>
</feature>
<sequence>MSVTTNVANPTPRNEQRKATGQQGQLNGRKTPISWAEKVKVTNANSRFSLEPLARPPPGEQLVIPEEAMEDSEQWSRCLVGFFPDDLLVFCHGNKDTVGVIRQALEEFSDHSGLKINLAKSAMYLTGITRVEKEDIERGGGIKLSSSAESEEDQHLWKHHASGVFTVLLLWASTAFEGNGTANNHIAKTILAVTVYYLWIERNERTFKRVHRSPQNHLRHSSESDSSSSILTSATQSQTPQSSLLSPPNLLLSGESCSACPYLIQGNA</sequence>
<feature type="compositionally biased region" description="Polar residues" evidence="1">
    <location>
        <begin position="1"/>
        <end position="28"/>
    </location>
</feature>
<organism evidence="2 3">
    <name type="scientific">Salix udensis</name>
    <dbReference type="NCBI Taxonomy" id="889485"/>
    <lineage>
        <taxon>Eukaryota</taxon>
        <taxon>Viridiplantae</taxon>
        <taxon>Streptophyta</taxon>
        <taxon>Embryophyta</taxon>
        <taxon>Tracheophyta</taxon>
        <taxon>Spermatophyta</taxon>
        <taxon>Magnoliopsida</taxon>
        <taxon>eudicotyledons</taxon>
        <taxon>Gunneridae</taxon>
        <taxon>Pentapetalae</taxon>
        <taxon>rosids</taxon>
        <taxon>fabids</taxon>
        <taxon>Malpighiales</taxon>
        <taxon>Salicaceae</taxon>
        <taxon>Saliceae</taxon>
        <taxon>Salix</taxon>
    </lineage>
</organism>
<reference evidence="2 3" key="1">
    <citation type="journal article" date="2023" name="Int. J. Mol. Sci.">
        <title>De Novo Assembly and Annotation of 11 Diverse Shrub Willow (Salix) Genomes Reveals Novel Gene Organization in Sex-Linked Regions.</title>
        <authorList>
            <person name="Hyden B."/>
            <person name="Feng K."/>
            <person name="Yates T.B."/>
            <person name="Jawdy S."/>
            <person name="Cereghino C."/>
            <person name="Smart L.B."/>
            <person name="Muchero W."/>
        </authorList>
    </citation>
    <scope>NUCLEOTIDE SEQUENCE [LARGE SCALE GENOMIC DNA]</scope>
    <source>
        <tissue evidence="2">Shoot tip</tissue>
    </source>
</reference>
<dbReference type="AlphaFoldDB" id="A0AAD6K3Z5"/>
<name>A0AAD6K3Z5_9ROSI</name>
<accession>A0AAD6K3Z5</accession>
<keyword evidence="3" id="KW-1185">Reference proteome</keyword>
<proteinExistence type="predicted"/>
<feature type="compositionally biased region" description="Basic residues" evidence="1">
    <location>
        <begin position="210"/>
        <end position="219"/>
    </location>
</feature>
<gene>
    <name evidence="2" type="ORF">OIU84_004816</name>
</gene>
<evidence type="ECO:0000313" key="3">
    <source>
        <dbReference type="Proteomes" id="UP001162972"/>
    </source>
</evidence>
<dbReference type="Proteomes" id="UP001162972">
    <property type="component" value="Chromosome 3"/>
</dbReference>
<feature type="region of interest" description="Disordered" evidence="1">
    <location>
        <begin position="1"/>
        <end position="30"/>
    </location>
</feature>